<feature type="domain" description="VanZ-like" evidence="3">
    <location>
        <begin position="21"/>
        <end position="139"/>
    </location>
</feature>
<comment type="caution">
    <text evidence="4">The sequence shown here is derived from an EMBL/GenBank/DDBJ whole genome shotgun (WGS) entry which is preliminary data.</text>
</comment>
<keyword evidence="2" id="KW-0472">Membrane</keyword>
<feature type="region of interest" description="Disordered" evidence="1">
    <location>
        <begin position="181"/>
        <end position="203"/>
    </location>
</feature>
<accession>A0ABS4XCI7</accession>
<keyword evidence="2" id="KW-1133">Transmembrane helix</keyword>
<dbReference type="EMBL" id="JAGIOF010000001">
    <property type="protein sequence ID" value="MBP2385943.1"/>
    <property type="molecule type" value="Genomic_DNA"/>
</dbReference>
<dbReference type="PANTHER" id="PTHR36834">
    <property type="entry name" value="MEMBRANE PROTEIN-RELATED"/>
    <property type="match status" value="1"/>
</dbReference>
<gene>
    <name evidence="4" type="ORF">JOF47_001454</name>
</gene>
<evidence type="ECO:0000313" key="4">
    <source>
        <dbReference type="EMBL" id="MBP2385943.1"/>
    </source>
</evidence>
<keyword evidence="2" id="KW-0812">Transmembrane</keyword>
<evidence type="ECO:0000256" key="2">
    <source>
        <dbReference type="SAM" id="Phobius"/>
    </source>
</evidence>
<dbReference type="Proteomes" id="UP001296993">
    <property type="component" value="Unassembled WGS sequence"/>
</dbReference>
<keyword evidence="5" id="KW-1185">Reference proteome</keyword>
<sequence length="203" mass="21162">MSAMEKKPSREGGRVLPLVLFVVYLVLLAWMVLLKLEVPYAGGGALRQIKLVPFAPSAGAGASDPLEVVANTVLLVSFGLYLGLLAPSWPWWRAAGAFAGASLVLEVSQHVLAIGISDVTDLLVNTAGGLAGFGLLTLARRGLQARTATVMTRVCSIGTVFALLAIAVFVASPIRYGPPRDLPGLSTPDRNAGTPAREHAPAP</sequence>
<feature type="transmembrane region" description="Helical" evidence="2">
    <location>
        <begin position="151"/>
        <end position="174"/>
    </location>
</feature>
<name>A0ABS4XCI7_9MICC</name>
<proteinExistence type="predicted"/>
<dbReference type="Pfam" id="PF04892">
    <property type="entry name" value="VanZ"/>
    <property type="match status" value="1"/>
</dbReference>
<feature type="transmembrane region" description="Helical" evidence="2">
    <location>
        <begin position="12"/>
        <end position="33"/>
    </location>
</feature>
<organism evidence="4 5">
    <name type="scientific">Paeniglutamicibacter kerguelensis</name>
    <dbReference type="NCBI Taxonomy" id="254788"/>
    <lineage>
        <taxon>Bacteria</taxon>
        <taxon>Bacillati</taxon>
        <taxon>Actinomycetota</taxon>
        <taxon>Actinomycetes</taxon>
        <taxon>Micrococcales</taxon>
        <taxon>Micrococcaceae</taxon>
        <taxon>Paeniglutamicibacter</taxon>
    </lineage>
</organism>
<protein>
    <submittedName>
        <fullName evidence="4">Glycopeptide antibiotics resistance protein</fullName>
    </submittedName>
</protein>
<dbReference type="PANTHER" id="PTHR36834:SF2">
    <property type="entry name" value="MEMBRANE PROTEIN"/>
    <property type="match status" value="1"/>
</dbReference>
<dbReference type="InterPro" id="IPR006976">
    <property type="entry name" value="VanZ-like"/>
</dbReference>
<dbReference type="InterPro" id="IPR053150">
    <property type="entry name" value="Teicoplanin_resist-assoc"/>
</dbReference>
<evidence type="ECO:0000259" key="3">
    <source>
        <dbReference type="Pfam" id="PF04892"/>
    </source>
</evidence>
<evidence type="ECO:0000256" key="1">
    <source>
        <dbReference type="SAM" id="MobiDB-lite"/>
    </source>
</evidence>
<evidence type="ECO:0000313" key="5">
    <source>
        <dbReference type="Proteomes" id="UP001296993"/>
    </source>
</evidence>
<feature type="transmembrane region" description="Helical" evidence="2">
    <location>
        <begin position="68"/>
        <end position="87"/>
    </location>
</feature>
<reference evidence="4 5" key="1">
    <citation type="submission" date="2021-03" db="EMBL/GenBank/DDBJ databases">
        <title>Sequencing the genomes of 1000 actinobacteria strains.</title>
        <authorList>
            <person name="Klenk H.-P."/>
        </authorList>
    </citation>
    <scope>NUCLEOTIDE SEQUENCE [LARGE SCALE GENOMIC DNA]</scope>
    <source>
        <strain evidence="4 5">DSM 15797</strain>
    </source>
</reference>